<sequence length="268" mass="29986">MADPALTMLQAVQTTNYVAAAAGALVVYDQVIMFLQEASKLDSHRIPQFLIISTQFDHIWNRQWNFTTALYLIARYFGSLSVIGVAAYVNMYLGVTWAQNIFLLTMQAILVIRVYALFNRSKKFLVFLATFYALQTAAIVVMTALLFNNRALPEYGERALIENYEAYLLQLAPHLVASISPAIGSVTQTVNLNPSAYFPVSTQGGTMVSVVFNTILLFFALWAFVRHALEAKTLDGGWSINVLVRTLVADHLVYFVWYMLSPPEPVHG</sequence>
<accession>A0ACB7ZQH1</accession>
<dbReference type="EMBL" id="MU269037">
    <property type="protein sequence ID" value="KAH7903341.1"/>
    <property type="molecule type" value="Genomic_DNA"/>
</dbReference>
<comment type="caution">
    <text evidence="1">The sequence shown here is derived from an EMBL/GenBank/DDBJ whole genome shotgun (WGS) entry which is preliminary data.</text>
</comment>
<evidence type="ECO:0000313" key="2">
    <source>
        <dbReference type="Proteomes" id="UP000790377"/>
    </source>
</evidence>
<reference evidence="1" key="1">
    <citation type="journal article" date="2021" name="New Phytol.">
        <title>Evolutionary innovations through gain and loss of genes in the ectomycorrhizal Boletales.</title>
        <authorList>
            <person name="Wu G."/>
            <person name="Miyauchi S."/>
            <person name="Morin E."/>
            <person name="Kuo A."/>
            <person name="Drula E."/>
            <person name="Varga T."/>
            <person name="Kohler A."/>
            <person name="Feng B."/>
            <person name="Cao Y."/>
            <person name="Lipzen A."/>
            <person name="Daum C."/>
            <person name="Hundley H."/>
            <person name="Pangilinan J."/>
            <person name="Johnson J."/>
            <person name="Barry K."/>
            <person name="LaButti K."/>
            <person name="Ng V."/>
            <person name="Ahrendt S."/>
            <person name="Min B."/>
            <person name="Choi I.G."/>
            <person name="Park H."/>
            <person name="Plett J.M."/>
            <person name="Magnuson J."/>
            <person name="Spatafora J.W."/>
            <person name="Nagy L.G."/>
            <person name="Henrissat B."/>
            <person name="Grigoriev I.V."/>
            <person name="Yang Z.L."/>
            <person name="Xu J."/>
            <person name="Martin F.M."/>
        </authorList>
    </citation>
    <scope>NUCLEOTIDE SEQUENCE</scope>
    <source>
        <strain evidence="1">ATCC 28755</strain>
    </source>
</reference>
<organism evidence="1 2">
    <name type="scientific">Hygrophoropsis aurantiaca</name>
    <dbReference type="NCBI Taxonomy" id="72124"/>
    <lineage>
        <taxon>Eukaryota</taxon>
        <taxon>Fungi</taxon>
        <taxon>Dikarya</taxon>
        <taxon>Basidiomycota</taxon>
        <taxon>Agaricomycotina</taxon>
        <taxon>Agaricomycetes</taxon>
        <taxon>Agaricomycetidae</taxon>
        <taxon>Boletales</taxon>
        <taxon>Coniophorineae</taxon>
        <taxon>Hygrophoropsidaceae</taxon>
        <taxon>Hygrophoropsis</taxon>
    </lineage>
</organism>
<dbReference type="Proteomes" id="UP000790377">
    <property type="component" value="Unassembled WGS sequence"/>
</dbReference>
<proteinExistence type="predicted"/>
<keyword evidence="2" id="KW-1185">Reference proteome</keyword>
<name>A0ACB7ZQH1_9AGAM</name>
<evidence type="ECO:0000313" key="1">
    <source>
        <dbReference type="EMBL" id="KAH7903341.1"/>
    </source>
</evidence>
<protein>
    <submittedName>
        <fullName evidence="1">Uncharacterized protein</fullName>
    </submittedName>
</protein>
<gene>
    <name evidence="1" type="ORF">BJ138DRAFT_1120486</name>
</gene>